<keyword evidence="3" id="KW-1185">Reference proteome</keyword>
<dbReference type="EMBL" id="KI630522">
    <property type="protein sequence ID" value="EYU37393.1"/>
    <property type="molecule type" value="Genomic_DNA"/>
</dbReference>
<sequence length="72" mass="7774">MAVVLVGEEEIVVAHCGDSRVVLSRGGVAVPISIDHKPDREDEKERIEAAGGQVINYNGWRVQGVLATSRSF</sequence>
<dbReference type="GO" id="GO:0004722">
    <property type="term" value="F:protein serine/threonine phosphatase activity"/>
    <property type="evidence" value="ECO:0007669"/>
    <property type="project" value="InterPro"/>
</dbReference>
<feature type="non-terminal residue" evidence="2">
    <location>
        <position position="72"/>
    </location>
</feature>
<organism evidence="2 3">
    <name type="scientific">Erythranthe guttata</name>
    <name type="common">Yellow monkey flower</name>
    <name type="synonym">Mimulus guttatus</name>
    <dbReference type="NCBI Taxonomy" id="4155"/>
    <lineage>
        <taxon>Eukaryota</taxon>
        <taxon>Viridiplantae</taxon>
        <taxon>Streptophyta</taxon>
        <taxon>Embryophyta</taxon>
        <taxon>Tracheophyta</taxon>
        <taxon>Spermatophyta</taxon>
        <taxon>Magnoliopsida</taxon>
        <taxon>eudicotyledons</taxon>
        <taxon>Gunneridae</taxon>
        <taxon>Pentapetalae</taxon>
        <taxon>asterids</taxon>
        <taxon>lamiids</taxon>
        <taxon>Lamiales</taxon>
        <taxon>Phrymaceae</taxon>
        <taxon>Erythranthe</taxon>
    </lineage>
</organism>
<name>A0A022RCF5_ERYGU</name>
<evidence type="ECO:0000313" key="3">
    <source>
        <dbReference type="Proteomes" id="UP000030748"/>
    </source>
</evidence>
<dbReference type="Pfam" id="PF00481">
    <property type="entry name" value="PP2C"/>
    <property type="match status" value="1"/>
</dbReference>
<evidence type="ECO:0000259" key="1">
    <source>
        <dbReference type="PROSITE" id="PS51746"/>
    </source>
</evidence>
<dbReference type="InterPro" id="IPR036457">
    <property type="entry name" value="PPM-type-like_dom_sf"/>
</dbReference>
<dbReference type="SUPFAM" id="SSF81606">
    <property type="entry name" value="PP2C-like"/>
    <property type="match status" value="1"/>
</dbReference>
<dbReference type="AlphaFoldDB" id="A0A022RCF5"/>
<dbReference type="InterPro" id="IPR001932">
    <property type="entry name" value="PPM-type_phosphatase-like_dom"/>
</dbReference>
<gene>
    <name evidence="2" type="ORF">MIMGU_mgv1a023042mg</name>
</gene>
<dbReference type="STRING" id="4155.A0A022RCF5"/>
<dbReference type="CDD" id="cd00143">
    <property type="entry name" value="PP2Cc"/>
    <property type="match status" value="1"/>
</dbReference>
<dbReference type="InterPro" id="IPR015655">
    <property type="entry name" value="PP2C"/>
</dbReference>
<dbReference type="Gene3D" id="3.60.40.10">
    <property type="entry name" value="PPM-type phosphatase domain"/>
    <property type="match status" value="1"/>
</dbReference>
<evidence type="ECO:0000313" key="2">
    <source>
        <dbReference type="EMBL" id="EYU37393.1"/>
    </source>
</evidence>
<proteinExistence type="predicted"/>
<dbReference type="Proteomes" id="UP000030748">
    <property type="component" value="Unassembled WGS sequence"/>
</dbReference>
<dbReference type="PANTHER" id="PTHR47992">
    <property type="entry name" value="PROTEIN PHOSPHATASE"/>
    <property type="match status" value="1"/>
</dbReference>
<feature type="domain" description="PPM-type phosphatase" evidence="1">
    <location>
        <begin position="1"/>
        <end position="72"/>
    </location>
</feature>
<reference evidence="2 3" key="1">
    <citation type="journal article" date="2013" name="Proc. Natl. Acad. Sci. U.S.A.">
        <title>Fine-scale variation in meiotic recombination in Mimulus inferred from population shotgun sequencing.</title>
        <authorList>
            <person name="Hellsten U."/>
            <person name="Wright K.M."/>
            <person name="Jenkins J."/>
            <person name="Shu S."/>
            <person name="Yuan Y."/>
            <person name="Wessler S.R."/>
            <person name="Schmutz J."/>
            <person name="Willis J.H."/>
            <person name="Rokhsar D.S."/>
        </authorList>
    </citation>
    <scope>NUCLEOTIDE SEQUENCE [LARGE SCALE GENOMIC DNA]</scope>
    <source>
        <strain evidence="3">cv. DUN x IM62</strain>
    </source>
</reference>
<dbReference type="PROSITE" id="PS51746">
    <property type="entry name" value="PPM_2"/>
    <property type="match status" value="1"/>
</dbReference>
<protein>
    <recommendedName>
        <fullName evidence="1">PPM-type phosphatase domain-containing protein</fullName>
    </recommendedName>
</protein>
<accession>A0A022RCF5</accession>